<dbReference type="AlphaFoldDB" id="V6SLB2"/>
<keyword evidence="4" id="KW-1185">Reference proteome</keyword>
<reference evidence="4" key="1">
    <citation type="submission" date="2013-09" db="EMBL/GenBank/DDBJ databases">
        <authorList>
            <person name="Zeng Z."/>
            <person name="Chen C."/>
        </authorList>
    </citation>
    <scope>NUCLEOTIDE SEQUENCE [LARGE SCALE GENOMIC DNA]</scope>
    <source>
        <strain evidence="4">DK69</strain>
    </source>
</reference>
<dbReference type="Pfam" id="PF12973">
    <property type="entry name" value="Cupin_7"/>
    <property type="match status" value="1"/>
</dbReference>
<evidence type="ECO:0000313" key="4">
    <source>
        <dbReference type="Proteomes" id="UP000030149"/>
    </source>
</evidence>
<organism evidence="3 4">
    <name type="scientific">Flavobacterium enshiense DK69</name>
    <dbReference type="NCBI Taxonomy" id="1107311"/>
    <lineage>
        <taxon>Bacteria</taxon>
        <taxon>Pseudomonadati</taxon>
        <taxon>Bacteroidota</taxon>
        <taxon>Flavobacteriia</taxon>
        <taxon>Flavobacteriales</taxon>
        <taxon>Flavobacteriaceae</taxon>
        <taxon>Flavobacterium</taxon>
    </lineage>
</organism>
<feature type="chain" id="PRO_5004750695" description="ChrR-like cupin domain-containing protein" evidence="1">
    <location>
        <begin position="25"/>
        <end position="162"/>
    </location>
</feature>
<keyword evidence="1" id="KW-0732">Signal</keyword>
<dbReference type="EMBL" id="JRLZ01000003">
    <property type="protein sequence ID" value="KGO96945.1"/>
    <property type="molecule type" value="Genomic_DNA"/>
</dbReference>
<dbReference type="Gene3D" id="2.60.120.10">
    <property type="entry name" value="Jelly Rolls"/>
    <property type="match status" value="1"/>
</dbReference>
<feature type="domain" description="ChrR-like cupin" evidence="2">
    <location>
        <begin position="32"/>
        <end position="103"/>
    </location>
</feature>
<dbReference type="eggNOG" id="COG1917">
    <property type="taxonomic scope" value="Bacteria"/>
</dbReference>
<gene>
    <name evidence="3" type="ORF">Q767_04415</name>
</gene>
<comment type="caution">
    <text evidence="3">The sequence shown here is derived from an EMBL/GenBank/DDBJ whole genome shotgun (WGS) entry which is preliminary data.</text>
</comment>
<dbReference type="Proteomes" id="UP000030149">
    <property type="component" value="Unassembled WGS sequence"/>
</dbReference>
<evidence type="ECO:0000259" key="2">
    <source>
        <dbReference type="Pfam" id="PF12973"/>
    </source>
</evidence>
<dbReference type="SUPFAM" id="SSF51182">
    <property type="entry name" value="RmlC-like cupins"/>
    <property type="match status" value="1"/>
</dbReference>
<protein>
    <recommendedName>
        <fullName evidence="2">ChrR-like cupin domain-containing protein</fullName>
    </recommendedName>
</protein>
<dbReference type="InterPro" id="IPR011051">
    <property type="entry name" value="RmlC_Cupin_sf"/>
</dbReference>
<dbReference type="InterPro" id="IPR025979">
    <property type="entry name" value="ChrR-like_cupin_dom"/>
</dbReference>
<sequence length="162" mass="17556">MKTTQKIAALILFCICSVVMNLQAQDHMMSDHIMVMPKDIKWTDGPAGLPPGSKIAVLEGDPSAVGLFTIRVKLPSNYKIKPHTHPADEHITVIQGTFNMGLGATYDEKAAKTMPVGAFAVMKVGTVHYAFTKGDVIVQIHGMGPWGITYVNPADDPRLAKK</sequence>
<dbReference type="PATRIC" id="fig|1107311.3.peg.126"/>
<accession>V6SLB2</accession>
<evidence type="ECO:0000313" key="3">
    <source>
        <dbReference type="EMBL" id="KGO96945.1"/>
    </source>
</evidence>
<feature type="signal peptide" evidence="1">
    <location>
        <begin position="1"/>
        <end position="24"/>
    </location>
</feature>
<dbReference type="STRING" id="1107311.Q767_04415"/>
<reference evidence="3 4" key="2">
    <citation type="journal article" date="2015" name="Stand. Genomic Sci.">
        <title>High quality draft genomic sequence of Flavobacterium enshiense DK69(T) and comparison among Flavobacterium genomes.</title>
        <authorList>
            <person name="Zeng Z."/>
            <person name="Chen C."/>
            <person name="Du H."/>
            <person name="Wang G."/>
            <person name="Li M."/>
        </authorList>
    </citation>
    <scope>NUCLEOTIDE SEQUENCE [LARGE SCALE GENOMIC DNA]</scope>
    <source>
        <strain evidence="3 4">DK69</strain>
    </source>
</reference>
<evidence type="ECO:0000256" key="1">
    <source>
        <dbReference type="SAM" id="SignalP"/>
    </source>
</evidence>
<proteinExistence type="predicted"/>
<dbReference type="CDD" id="cd06989">
    <property type="entry name" value="cupin_DRT102"/>
    <property type="match status" value="1"/>
</dbReference>
<dbReference type="InterPro" id="IPR014710">
    <property type="entry name" value="RmlC-like_jellyroll"/>
</dbReference>
<name>V6SLB2_9FLAO</name>